<evidence type="ECO:0000313" key="2">
    <source>
        <dbReference type="Proteomes" id="UP000431575"/>
    </source>
</evidence>
<dbReference type="Proteomes" id="UP000431575">
    <property type="component" value="Unassembled WGS sequence"/>
</dbReference>
<comment type="caution">
    <text evidence="1">The sequence shown here is derived from an EMBL/GenBank/DDBJ whole genome shotgun (WGS) entry which is preliminary data.</text>
</comment>
<dbReference type="AlphaFoldDB" id="A0A7J5I8Z2"/>
<name>A0A7J5I8Z2_BACUN</name>
<dbReference type="RefSeq" id="WP_151874661.1">
    <property type="nucleotide sequence ID" value="NZ_RCXX01000007.1"/>
</dbReference>
<protein>
    <submittedName>
        <fullName evidence="1">Uncharacterized protein</fullName>
    </submittedName>
</protein>
<organism evidence="1 2">
    <name type="scientific">Bacteroides uniformis</name>
    <dbReference type="NCBI Taxonomy" id="820"/>
    <lineage>
        <taxon>Bacteria</taxon>
        <taxon>Pseudomonadati</taxon>
        <taxon>Bacteroidota</taxon>
        <taxon>Bacteroidia</taxon>
        <taxon>Bacteroidales</taxon>
        <taxon>Bacteroidaceae</taxon>
        <taxon>Bacteroides</taxon>
    </lineage>
</organism>
<accession>A0A7J5I8Z2</accession>
<sequence>MSVFSAYRVSAYSRFIRVVALRCFTPISARRFSGTSRIFPNPAANFKVRHLGVAAELGIGYSIGIYIYQRPLCG</sequence>
<gene>
    <name evidence="1" type="ORF">GAP41_12640</name>
</gene>
<reference evidence="1 2" key="1">
    <citation type="journal article" date="2019" name="Nat. Med.">
        <title>A library of human gut bacterial isolates paired with longitudinal multiomics data enables mechanistic microbiome research.</title>
        <authorList>
            <person name="Poyet M."/>
            <person name="Groussin M."/>
            <person name="Gibbons S.M."/>
            <person name="Avila-Pacheco J."/>
            <person name="Jiang X."/>
            <person name="Kearney S.M."/>
            <person name="Perrotta A.R."/>
            <person name="Berdy B."/>
            <person name="Zhao S."/>
            <person name="Lieberman T.D."/>
            <person name="Swanson P.K."/>
            <person name="Smith M."/>
            <person name="Roesemann S."/>
            <person name="Alexander J.E."/>
            <person name="Rich S.A."/>
            <person name="Livny J."/>
            <person name="Vlamakis H."/>
            <person name="Clish C."/>
            <person name="Bullock K."/>
            <person name="Deik A."/>
            <person name="Scott J."/>
            <person name="Pierce K.A."/>
            <person name="Xavier R.J."/>
            <person name="Alm E.J."/>
        </authorList>
    </citation>
    <scope>NUCLEOTIDE SEQUENCE [LARGE SCALE GENOMIC DNA]</scope>
    <source>
        <strain evidence="1 2">BIOML-A6</strain>
    </source>
</reference>
<dbReference type="EMBL" id="WCTM01000007">
    <property type="protein sequence ID" value="KAB4241593.1"/>
    <property type="molecule type" value="Genomic_DNA"/>
</dbReference>
<proteinExistence type="predicted"/>
<evidence type="ECO:0000313" key="1">
    <source>
        <dbReference type="EMBL" id="KAB4241593.1"/>
    </source>
</evidence>